<proteinExistence type="inferred from homology"/>
<evidence type="ECO:0000256" key="3">
    <source>
        <dbReference type="ARBA" id="ARBA00022912"/>
    </source>
</evidence>
<keyword evidence="2" id="KW-0378">Hydrolase</keyword>
<dbReference type="GO" id="GO:0004725">
    <property type="term" value="F:protein tyrosine phosphatase activity"/>
    <property type="evidence" value="ECO:0007669"/>
    <property type="project" value="TreeGrafter"/>
</dbReference>
<comment type="catalytic activity">
    <reaction evidence="4">
        <text>O-phospho-L-seryl-[protein] + H2O = L-seryl-[protein] + phosphate</text>
        <dbReference type="Rhea" id="RHEA:20629"/>
        <dbReference type="Rhea" id="RHEA-COMP:9863"/>
        <dbReference type="Rhea" id="RHEA-COMP:11604"/>
        <dbReference type="ChEBI" id="CHEBI:15377"/>
        <dbReference type="ChEBI" id="CHEBI:29999"/>
        <dbReference type="ChEBI" id="CHEBI:43474"/>
        <dbReference type="ChEBI" id="CHEBI:83421"/>
        <dbReference type="EC" id="3.1.3.16"/>
    </reaction>
</comment>
<evidence type="ECO:0000256" key="1">
    <source>
        <dbReference type="ARBA" id="ARBA00008601"/>
    </source>
</evidence>
<dbReference type="Gene3D" id="3.90.190.10">
    <property type="entry name" value="Protein tyrosine phosphatase superfamily"/>
    <property type="match status" value="1"/>
</dbReference>
<evidence type="ECO:0000256" key="2">
    <source>
        <dbReference type="ARBA" id="ARBA00022801"/>
    </source>
</evidence>
<accession>A0A6C0CQK4</accession>
<dbReference type="AlphaFoldDB" id="A0A6C0CQK4"/>
<evidence type="ECO:0000313" key="7">
    <source>
        <dbReference type="EMBL" id="QHT06838.1"/>
    </source>
</evidence>
<organism evidence="7">
    <name type="scientific">viral metagenome</name>
    <dbReference type="NCBI Taxonomy" id="1070528"/>
    <lineage>
        <taxon>unclassified sequences</taxon>
        <taxon>metagenomes</taxon>
        <taxon>organismal metagenomes</taxon>
    </lineage>
</organism>
<dbReference type="EMBL" id="MN739476">
    <property type="protein sequence ID" value="QHT06838.1"/>
    <property type="molecule type" value="Genomic_DNA"/>
</dbReference>
<feature type="domain" description="Tyrosine specific protein phosphatases" evidence="6">
    <location>
        <begin position="59"/>
        <end position="117"/>
    </location>
</feature>
<comment type="catalytic activity">
    <reaction evidence="5">
        <text>O-phospho-L-threonyl-[protein] + H2O = L-threonyl-[protein] + phosphate</text>
        <dbReference type="Rhea" id="RHEA:47004"/>
        <dbReference type="Rhea" id="RHEA-COMP:11060"/>
        <dbReference type="Rhea" id="RHEA-COMP:11605"/>
        <dbReference type="ChEBI" id="CHEBI:15377"/>
        <dbReference type="ChEBI" id="CHEBI:30013"/>
        <dbReference type="ChEBI" id="CHEBI:43474"/>
        <dbReference type="ChEBI" id="CHEBI:61977"/>
        <dbReference type="EC" id="3.1.3.16"/>
    </reaction>
</comment>
<dbReference type="SUPFAM" id="SSF52799">
    <property type="entry name" value="(Phosphotyrosine protein) phosphatases II"/>
    <property type="match status" value="1"/>
</dbReference>
<dbReference type="InterPro" id="IPR020422">
    <property type="entry name" value="TYR_PHOSPHATASE_DUAL_dom"/>
</dbReference>
<name>A0A6C0CQK4_9ZZZZ</name>
<dbReference type="PANTHER" id="PTHR45948:SF2">
    <property type="entry name" value="DUAL SPECIFICITY PROTEIN PHOSPHATASE"/>
    <property type="match status" value="1"/>
</dbReference>
<dbReference type="InterPro" id="IPR000340">
    <property type="entry name" value="Dual-sp_phosphatase_cat-dom"/>
</dbReference>
<dbReference type="PROSITE" id="PS50056">
    <property type="entry name" value="TYR_PHOSPHATASE_2"/>
    <property type="match status" value="1"/>
</dbReference>
<dbReference type="GO" id="GO:0004722">
    <property type="term" value="F:protein serine/threonine phosphatase activity"/>
    <property type="evidence" value="ECO:0007669"/>
    <property type="project" value="UniProtKB-EC"/>
</dbReference>
<comment type="similarity">
    <text evidence="1">Belongs to the protein-tyrosine phosphatase family. Non-receptor class dual specificity subfamily.</text>
</comment>
<dbReference type="InterPro" id="IPR016130">
    <property type="entry name" value="Tyr_Pase_AS"/>
</dbReference>
<dbReference type="InterPro" id="IPR000387">
    <property type="entry name" value="Tyr_Pase_dom"/>
</dbReference>
<evidence type="ECO:0000256" key="5">
    <source>
        <dbReference type="ARBA" id="ARBA00048336"/>
    </source>
</evidence>
<sequence>MYEILKNGLFLSSFADLEKSPEGRNFFIVNVSHDLPMLGENGIQIPMDDAYSENNKMYNVFPHIVKIIQEKLKSGIQVVVHCYAGQQRSAAVIAALLLCCTKWEVDKTIEYIRQCKPDAFYGRITFERALKKWHKNLRQQTCDSCLSQIKQMDIN</sequence>
<evidence type="ECO:0000256" key="4">
    <source>
        <dbReference type="ARBA" id="ARBA00047761"/>
    </source>
</evidence>
<dbReference type="SMART" id="SM00195">
    <property type="entry name" value="DSPc"/>
    <property type="match status" value="1"/>
</dbReference>
<dbReference type="GO" id="GO:0007165">
    <property type="term" value="P:signal transduction"/>
    <property type="evidence" value="ECO:0007669"/>
    <property type="project" value="TreeGrafter"/>
</dbReference>
<evidence type="ECO:0000259" key="6">
    <source>
        <dbReference type="PROSITE" id="PS50056"/>
    </source>
</evidence>
<dbReference type="InterPro" id="IPR029021">
    <property type="entry name" value="Prot-tyrosine_phosphatase-like"/>
</dbReference>
<reference evidence="7" key="1">
    <citation type="journal article" date="2020" name="Nature">
        <title>Giant virus diversity and host interactions through global metagenomics.</title>
        <authorList>
            <person name="Schulz F."/>
            <person name="Roux S."/>
            <person name="Paez-Espino D."/>
            <person name="Jungbluth S."/>
            <person name="Walsh D.A."/>
            <person name="Denef V.J."/>
            <person name="McMahon K.D."/>
            <person name="Konstantinidis K.T."/>
            <person name="Eloe-Fadrosh E.A."/>
            <person name="Kyrpides N.C."/>
            <person name="Woyke T."/>
        </authorList>
    </citation>
    <scope>NUCLEOTIDE SEQUENCE</scope>
    <source>
        <strain evidence="7">GVMAG-M-3300021473-15</strain>
    </source>
</reference>
<dbReference type="PROSITE" id="PS00383">
    <property type="entry name" value="TYR_PHOSPHATASE_1"/>
    <property type="match status" value="1"/>
</dbReference>
<keyword evidence="3" id="KW-0904">Protein phosphatase</keyword>
<dbReference type="PANTHER" id="PTHR45948">
    <property type="entry name" value="DUAL SPECIFICITY PROTEIN PHOSPHATASE DDB_G0269404-RELATED"/>
    <property type="match status" value="1"/>
</dbReference>
<protein>
    <recommendedName>
        <fullName evidence="6">Tyrosine specific protein phosphatases domain-containing protein</fullName>
    </recommendedName>
</protein>
<dbReference type="Pfam" id="PF00782">
    <property type="entry name" value="DSPc"/>
    <property type="match status" value="1"/>
</dbReference>
<dbReference type="GO" id="GO:0005829">
    <property type="term" value="C:cytosol"/>
    <property type="evidence" value="ECO:0007669"/>
    <property type="project" value="TreeGrafter"/>
</dbReference>